<feature type="compositionally biased region" description="Polar residues" evidence="1">
    <location>
        <begin position="212"/>
        <end position="232"/>
    </location>
</feature>
<accession>S7NLE2</accession>
<gene>
    <name evidence="2" type="ORF">D623_10017540</name>
</gene>
<feature type="compositionally biased region" description="Pro residues" evidence="1">
    <location>
        <begin position="237"/>
        <end position="246"/>
    </location>
</feature>
<reference evidence="2 3" key="1">
    <citation type="journal article" date="2013" name="Nat. Commun.">
        <title>Genome analysis reveals insights into physiology and longevity of the Brandt's bat Myotis brandtii.</title>
        <authorList>
            <person name="Seim I."/>
            <person name="Fang X."/>
            <person name="Xiong Z."/>
            <person name="Lobanov A.V."/>
            <person name="Huang Z."/>
            <person name="Ma S."/>
            <person name="Feng Y."/>
            <person name="Turanov A.A."/>
            <person name="Zhu Y."/>
            <person name="Lenz T.L."/>
            <person name="Gerashchenko M.V."/>
            <person name="Fan D."/>
            <person name="Hee Yim S."/>
            <person name="Yao X."/>
            <person name="Jordan D."/>
            <person name="Xiong Y."/>
            <person name="Ma Y."/>
            <person name="Lyapunov A.N."/>
            <person name="Chen G."/>
            <person name="Kulakova O.I."/>
            <person name="Sun Y."/>
            <person name="Lee S.G."/>
            <person name="Bronson R.T."/>
            <person name="Moskalev A.A."/>
            <person name="Sunyaev S.R."/>
            <person name="Zhang G."/>
            <person name="Krogh A."/>
            <person name="Wang J."/>
            <person name="Gladyshev V.N."/>
        </authorList>
    </citation>
    <scope>NUCLEOTIDE SEQUENCE [LARGE SCALE GENOMIC DNA]</scope>
</reference>
<dbReference type="Proteomes" id="UP000052978">
    <property type="component" value="Unassembled WGS sequence"/>
</dbReference>
<dbReference type="AlphaFoldDB" id="S7NLE2"/>
<evidence type="ECO:0000313" key="3">
    <source>
        <dbReference type="Proteomes" id="UP000052978"/>
    </source>
</evidence>
<keyword evidence="3" id="KW-1185">Reference proteome</keyword>
<sequence length="246" mass="25946">MSPSVAQSFSVTLSATPSFPFLLPRSLSLPLSASLPLFPSLALFPPPFILPVTHFSSLPLILAFHPLTVLSLSPSLSTSDRPPFPLSLLAPIVPCSPFLFFPWEASPSIPTPGSCWQTPSASLPSRTCPGDEGGRTTHQWEVRAGDQMEEALWADVATAGLGGGPGRKQSGRGQCAGIPAKGCSGGSWGLCKEKGQQNDNQLGSKEGIPHPTDSSRIWESLQGSVGAGSSQMHRAAWPPPLMRRLS</sequence>
<name>S7NLE2_MYOBR</name>
<organism evidence="2 3">
    <name type="scientific">Myotis brandtii</name>
    <name type="common">Brandt's bat</name>
    <dbReference type="NCBI Taxonomy" id="109478"/>
    <lineage>
        <taxon>Eukaryota</taxon>
        <taxon>Metazoa</taxon>
        <taxon>Chordata</taxon>
        <taxon>Craniata</taxon>
        <taxon>Vertebrata</taxon>
        <taxon>Euteleostomi</taxon>
        <taxon>Mammalia</taxon>
        <taxon>Eutheria</taxon>
        <taxon>Laurasiatheria</taxon>
        <taxon>Chiroptera</taxon>
        <taxon>Yangochiroptera</taxon>
        <taxon>Vespertilionidae</taxon>
        <taxon>Myotis</taxon>
    </lineage>
</organism>
<evidence type="ECO:0000256" key="1">
    <source>
        <dbReference type="SAM" id="MobiDB-lite"/>
    </source>
</evidence>
<protein>
    <submittedName>
        <fullName evidence="2">Uncharacterized protein</fullName>
    </submittedName>
</protein>
<proteinExistence type="predicted"/>
<dbReference type="EMBL" id="KE164518">
    <property type="protein sequence ID" value="EPQ18316.1"/>
    <property type="molecule type" value="Genomic_DNA"/>
</dbReference>
<evidence type="ECO:0000313" key="2">
    <source>
        <dbReference type="EMBL" id="EPQ18316.1"/>
    </source>
</evidence>
<feature type="region of interest" description="Disordered" evidence="1">
    <location>
        <begin position="194"/>
        <end position="246"/>
    </location>
</feature>